<keyword evidence="3" id="KW-0479">Metal-binding</keyword>
<comment type="pathway">
    <text evidence="7">Sulfur metabolism; hydrogen sulfide biosynthesis; sulfite from sulfate.</text>
</comment>
<dbReference type="Proteomes" id="UP001182556">
    <property type="component" value="Unassembled WGS sequence"/>
</dbReference>
<feature type="domain" description="Phosphoadenosine phosphosulphate reductase" evidence="9">
    <location>
        <begin position="68"/>
        <end position="246"/>
    </location>
</feature>
<gene>
    <name evidence="10" type="ORF">DB88DRAFT_487247</name>
</gene>
<dbReference type="HAMAP" id="MF_00063">
    <property type="entry name" value="CysH"/>
    <property type="match status" value="1"/>
</dbReference>
<dbReference type="EMBL" id="JAODAN010000004">
    <property type="protein sequence ID" value="KAK1924896.1"/>
    <property type="molecule type" value="Genomic_DNA"/>
</dbReference>
<evidence type="ECO:0000256" key="2">
    <source>
        <dbReference type="ARBA" id="ARBA00022490"/>
    </source>
</evidence>
<dbReference type="GO" id="GO:0046872">
    <property type="term" value="F:metal ion binding"/>
    <property type="evidence" value="ECO:0007669"/>
    <property type="project" value="UniProtKB-KW"/>
</dbReference>
<dbReference type="NCBIfam" id="TIGR02057">
    <property type="entry name" value="PAPS_reductase"/>
    <property type="match status" value="1"/>
</dbReference>
<evidence type="ECO:0000313" key="10">
    <source>
        <dbReference type="EMBL" id="KAK1924896.1"/>
    </source>
</evidence>
<evidence type="ECO:0000256" key="3">
    <source>
        <dbReference type="ARBA" id="ARBA00022723"/>
    </source>
</evidence>
<comment type="caution">
    <text evidence="10">The sequence shown here is derived from an EMBL/GenBank/DDBJ whole genome shotgun (WGS) entry which is preliminary data.</text>
</comment>
<feature type="compositionally biased region" description="Basic and acidic residues" evidence="8">
    <location>
        <begin position="254"/>
        <end position="268"/>
    </location>
</feature>
<dbReference type="Gene3D" id="3.40.50.620">
    <property type="entry name" value="HUPs"/>
    <property type="match status" value="1"/>
</dbReference>
<evidence type="ECO:0000256" key="5">
    <source>
        <dbReference type="ARBA" id="ARBA00023004"/>
    </source>
</evidence>
<dbReference type="PANTHER" id="PTHR46509">
    <property type="entry name" value="PHOSPHOADENOSINE PHOSPHOSULFATE REDUCTASE"/>
    <property type="match status" value="1"/>
</dbReference>
<organism evidence="10 11">
    <name type="scientific">Papiliotrema laurentii</name>
    <name type="common">Cryptococcus laurentii</name>
    <dbReference type="NCBI Taxonomy" id="5418"/>
    <lineage>
        <taxon>Eukaryota</taxon>
        <taxon>Fungi</taxon>
        <taxon>Dikarya</taxon>
        <taxon>Basidiomycota</taxon>
        <taxon>Agaricomycotina</taxon>
        <taxon>Tremellomycetes</taxon>
        <taxon>Tremellales</taxon>
        <taxon>Rhynchogastremaceae</taxon>
        <taxon>Papiliotrema</taxon>
    </lineage>
</organism>
<dbReference type="Pfam" id="PF01507">
    <property type="entry name" value="PAPS_reduct"/>
    <property type="match status" value="1"/>
</dbReference>
<dbReference type="InterPro" id="IPR011800">
    <property type="entry name" value="PAPS_reductase_CysH"/>
</dbReference>
<dbReference type="InterPro" id="IPR004511">
    <property type="entry name" value="PAPS/APS_Rdtase"/>
</dbReference>
<dbReference type="PIRSF" id="PIRSF000857">
    <property type="entry name" value="PAPS_reductase"/>
    <property type="match status" value="1"/>
</dbReference>
<dbReference type="InterPro" id="IPR002500">
    <property type="entry name" value="PAPS_reduct_dom"/>
</dbReference>
<dbReference type="AlphaFoldDB" id="A0AAD9FRK1"/>
<evidence type="ECO:0000259" key="9">
    <source>
        <dbReference type="Pfam" id="PF01507"/>
    </source>
</evidence>
<proteinExistence type="inferred from homology"/>
<evidence type="ECO:0000256" key="7">
    <source>
        <dbReference type="ARBA" id="ARBA00024327"/>
    </source>
</evidence>
<evidence type="ECO:0000256" key="6">
    <source>
        <dbReference type="ARBA" id="ARBA00023014"/>
    </source>
</evidence>
<dbReference type="CDD" id="cd23945">
    <property type="entry name" value="PAPS_reductase"/>
    <property type="match status" value="1"/>
</dbReference>
<name>A0AAD9FRK1_PAPLA</name>
<evidence type="ECO:0000256" key="4">
    <source>
        <dbReference type="ARBA" id="ARBA00023002"/>
    </source>
</evidence>
<feature type="region of interest" description="Disordered" evidence="8">
    <location>
        <begin position="238"/>
        <end position="268"/>
    </location>
</feature>
<keyword evidence="11" id="KW-1185">Reference proteome</keyword>
<accession>A0AAD9FRK1</accession>
<keyword evidence="5" id="KW-0408">Iron</keyword>
<protein>
    <recommendedName>
        <fullName evidence="9">Phosphoadenosine phosphosulphate reductase domain-containing protein</fullName>
    </recommendedName>
</protein>
<dbReference type="GO" id="GO:0004604">
    <property type="term" value="F:phosphoadenylyl-sulfate reductase (thioredoxin) activity"/>
    <property type="evidence" value="ECO:0007669"/>
    <property type="project" value="InterPro"/>
</dbReference>
<sequence>MYNSPLSFTHNPLLTRMSTQEASGSNAGGDVLTPQFTPQQIEEFNKQLEGKSPQEILTWAIDNVDGLYQTTAFGLTGTAAVDMISKISIDREETHLVPLIFLDTLYHFPETLQLAQTMADTYLAPLHIYKPPNVSTAAEFEAKYGEKLWETDEASYDYLVKVEPGARAYKELGVRAVITGRRRSQGAERENLQAIEVDERGLIKINPLINWSFKDVKAYIDENNVPYNPLLDQGYRSIGDVHSTAPPDPNAKSDASERSGRWAGKNKTECGLHSNYFEMKKKFEAKAARETSA</sequence>
<dbReference type="InterPro" id="IPR014729">
    <property type="entry name" value="Rossmann-like_a/b/a_fold"/>
</dbReference>
<comment type="similarity">
    <text evidence="1">Belongs to the PAPS reductase family. CysH subfamily.</text>
</comment>
<dbReference type="NCBIfam" id="NF002537">
    <property type="entry name" value="PRK02090.1"/>
    <property type="match status" value="1"/>
</dbReference>
<evidence type="ECO:0000256" key="8">
    <source>
        <dbReference type="SAM" id="MobiDB-lite"/>
    </source>
</evidence>
<evidence type="ECO:0000256" key="1">
    <source>
        <dbReference type="ARBA" id="ARBA00009732"/>
    </source>
</evidence>
<dbReference type="GO" id="GO:0051536">
    <property type="term" value="F:iron-sulfur cluster binding"/>
    <property type="evidence" value="ECO:0007669"/>
    <property type="project" value="UniProtKB-KW"/>
</dbReference>
<dbReference type="GO" id="GO:0005737">
    <property type="term" value="C:cytoplasm"/>
    <property type="evidence" value="ECO:0007669"/>
    <property type="project" value="TreeGrafter"/>
</dbReference>
<keyword evidence="2" id="KW-0963">Cytoplasm</keyword>
<keyword evidence="4" id="KW-0560">Oxidoreductase</keyword>
<dbReference type="GO" id="GO:0019379">
    <property type="term" value="P:sulfate assimilation, phosphoadenylyl sulfate reduction by phosphoadenylyl-sulfate reductase (thioredoxin)"/>
    <property type="evidence" value="ECO:0007669"/>
    <property type="project" value="InterPro"/>
</dbReference>
<reference evidence="10" key="1">
    <citation type="submission" date="2023-02" db="EMBL/GenBank/DDBJ databases">
        <title>Identification and recombinant expression of a fungal hydrolase from Papiliotrema laurentii that hydrolyzes apple cutin and clears colloidal polyester polyurethane.</title>
        <authorList>
            <consortium name="DOE Joint Genome Institute"/>
            <person name="Roman V.A."/>
            <person name="Bojanowski C."/>
            <person name="Crable B.R."/>
            <person name="Wagner D.N."/>
            <person name="Hung C.S."/>
            <person name="Nadeau L.J."/>
            <person name="Schratz L."/>
            <person name="Haridas S."/>
            <person name="Pangilinan J."/>
            <person name="Lipzen A."/>
            <person name="Na H."/>
            <person name="Yan M."/>
            <person name="Ng V."/>
            <person name="Grigoriev I.V."/>
            <person name="Spatafora J.W."/>
            <person name="Barlow D."/>
            <person name="Biffinger J."/>
            <person name="Kelley-Loughnane N."/>
            <person name="Varaljay V.A."/>
            <person name="Crookes-Goodson W.J."/>
        </authorList>
    </citation>
    <scope>NUCLEOTIDE SEQUENCE</scope>
    <source>
        <strain evidence="10">5307AH</strain>
    </source>
</reference>
<evidence type="ECO:0000313" key="11">
    <source>
        <dbReference type="Proteomes" id="UP001182556"/>
    </source>
</evidence>
<dbReference type="SUPFAM" id="SSF52402">
    <property type="entry name" value="Adenine nucleotide alpha hydrolases-like"/>
    <property type="match status" value="1"/>
</dbReference>
<dbReference type="FunFam" id="3.40.50.620:FF:000136">
    <property type="entry name" value="Probable phosphoadenosine phosphosulfate reductase"/>
    <property type="match status" value="1"/>
</dbReference>
<dbReference type="NCBIfam" id="TIGR00434">
    <property type="entry name" value="cysH"/>
    <property type="match status" value="1"/>
</dbReference>
<keyword evidence="6" id="KW-0411">Iron-sulfur</keyword>
<dbReference type="PANTHER" id="PTHR46509:SF1">
    <property type="entry name" value="PHOSPHOADENOSINE PHOSPHOSULFATE REDUCTASE"/>
    <property type="match status" value="1"/>
</dbReference>